<dbReference type="PANTHER" id="PTHR23417:SF14">
    <property type="entry name" value="PENTACOTRIPEPTIDE-REPEAT REGION OF PRORP DOMAIN-CONTAINING PROTEIN"/>
    <property type="match status" value="1"/>
</dbReference>
<keyword evidence="3 9" id="KW-0489">Methyltransferase</keyword>
<dbReference type="InterPro" id="IPR055361">
    <property type="entry name" value="tRNA_methyltr_TrmB_bact"/>
</dbReference>
<dbReference type="STRING" id="1121279.SAMN02745887_02305"/>
<dbReference type="AlphaFoldDB" id="A0A1K2HL26"/>
<reference evidence="10 11" key="1">
    <citation type="submission" date="2016-11" db="EMBL/GenBank/DDBJ databases">
        <authorList>
            <person name="Jaros S."/>
            <person name="Januszkiewicz K."/>
            <person name="Wedrychowicz H."/>
        </authorList>
    </citation>
    <scope>NUCLEOTIDE SEQUENCE [LARGE SCALE GENOMIC DNA]</scope>
    <source>
        <strain evidence="10 11">DSM 18899</strain>
    </source>
</reference>
<comment type="catalytic activity">
    <reaction evidence="1 9">
        <text>guanosine(46) in tRNA + S-adenosyl-L-methionine = N(7)-methylguanosine(46) in tRNA + S-adenosyl-L-homocysteine</text>
        <dbReference type="Rhea" id="RHEA:42708"/>
        <dbReference type="Rhea" id="RHEA-COMP:10188"/>
        <dbReference type="Rhea" id="RHEA-COMP:10189"/>
        <dbReference type="ChEBI" id="CHEBI:57856"/>
        <dbReference type="ChEBI" id="CHEBI:59789"/>
        <dbReference type="ChEBI" id="CHEBI:74269"/>
        <dbReference type="ChEBI" id="CHEBI:74480"/>
        <dbReference type="EC" id="2.1.1.33"/>
    </reaction>
</comment>
<evidence type="ECO:0000256" key="1">
    <source>
        <dbReference type="ARBA" id="ARBA00000142"/>
    </source>
</evidence>
<gene>
    <name evidence="9" type="primary">trmB</name>
    <name evidence="10" type="ORF">SAMN02745887_02305</name>
</gene>
<evidence type="ECO:0000256" key="2">
    <source>
        <dbReference type="ARBA" id="ARBA00003015"/>
    </source>
</evidence>
<feature type="binding site" evidence="9">
    <location>
        <begin position="204"/>
        <end position="207"/>
    </location>
    <ligand>
        <name>substrate</name>
    </ligand>
</feature>
<dbReference type="EC" id="2.1.1.33" evidence="9"/>
<dbReference type="EMBL" id="FPKR01000008">
    <property type="protein sequence ID" value="SFZ77265.1"/>
    <property type="molecule type" value="Genomic_DNA"/>
</dbReference>
<comment type="similarity">
    <text evidence="8 9">Belongs to the class I-like SAM-binding methyltransferase superfamily. TrmB family.</text>
</comment>
<dbReference type="GO" id="GO:0008176">
    <property type="term" value="F:tRNA (guanine(46)-N7)-methyltransferase activity"/>
    <property type="evidence" value="ECO:0007669"/>
    <property type="project" value="UniProtKB-UniRule"/>
</dbReference>
<keyword evidence="5 9" id="KW-0949">S-adenosyl-L-methionine</keyword>
<evidence type="ECO:0000256" key="3">
    <source>
        <dbReference type="ARBA" id="ARBA00022603"/>
    </source>
</evidence>
<evidence type="ECO:0000313" key="10">
    <source>
        <dbReference type="EMBL" id="SFZ77265.1"/>
    </source>
</evidence>
<sequence length="227" mass="25663">MEDPKHRHIRSFVLRQGHFSEAQTRAVEEGMPRWGIEYRPEPLDLQAAFGRAAPKVLEIGFGMGAATADIAAARPEVDFLGIEVHGPGVGNLLKLIDDKQLSNIRVIRHDAVEVLAHMLPDASLDGFHLYFPDPWPKKRQQKRRLVQPEFLAGILNKLKPGAYIHMATDWEDYALQMLEVLSANPALQNSYDGFAPRPAWRPLTKFEQRGLNLGHGVWDLMFTKRAD</sequence>
<feature type="binding site" evidence="9">
    <location>
        <position position="58"/>
    </location>
    <ligand>
        <name>S-adenosyl-L-methionine</name>
        <dbReference type="ChEBI" id="CHEBI:59789"/>
    </ligand>
</feature>
<keyword evidence="6 9" id="KW-0819">tRNA processing</keyword>
<dbReference type="HAMAP" id="MF_01057">
    <property type="entry name" value="tRNA_methyltr_TrmB"/>
    <property type="match status" value="1"/>
</dbReference>
<dbReference type="Proteomes" id="UP000186513">
    <property type="component" value="Unassembled WGS sequence"/>
</dbReference>
<evidence type="ECO:0000256" key="5">
    <source>
        <dbReference type="ARBA" id="ARBA00022691"/>
    </source>
</evidence>
<keyword evidence="4 9" id="KW-0808">Transferase</keyword>
<dbReference type="Gene3D" id="3.40.50.150">
    <property type="entry name" value="Vaccinia Virus protein VP39"/>
    <property type="match status" value="1"/>
</dbReference>
<comment type="function">
    <text evidence="2 9">Catalyzes the formation of N(7)-methylguanine at position 46 (m7G46) in tRNA.</text>
</comment>
<name>A0A1K2HL26_9NEIS</name>
<dbReference type="RefSeq" id="WP_072428812.1">
    <property type="nucleotide sequence ID" value="NZ_FPKR01000008.1"/>
</dbReference>
<evidence type="ECO:0000256" key="7">
    <source>
        <dbReference type="ARBA" id="ARBA00060552"/>
    </source>
</evidence>
<dbReference type="PANTHER" id="PTHR23417">
    <property type="entry name" value="3-DEOXY-D-MANNO-OCTULOSONIC-ACID TRANSFERASE/TRNA GUANINE-N 7 - -METHYLTRANSFERASE"/>
    <property type="match status" value="1"/>
</dbReference>
<comment type="caution">
    <text evidence="9">Lacks conserved residue(s) required for the propagation of feature annotation.</text>
</comment>
<feature type="binding site" evidence="9">
    <location>
        <position position="133"/>
    </location>
    <ligand>
        <name>S-adenosyl-L-methionine</name>
        <dbReference type="ChEBI" id="CHEBI:59789"/>
    </ligand>
</feature>
<evidence type="ECO:0000256" key="8">
    <source>
        <dbReference type="ARBA" id="ARBA00060767"/>
    </source>
</evidence>
<dbReference type="GO" id="GO:0043527">
    <property type="term" value="C:tRNA methyltransferase complex"/>
    <property type="evidence" value="ECO:0007669"/>
    <property type="project" value="TreeGrafter"/>
</dbReference>
<dbReference type="PROSITE" id="PS51625">
    <property type="entry name" value="SAM_MT_TRMB"/>
    <property type="match status" value="1"/>
</dbReference>
<dbReference type="NCBIfam" id="TIGR00091">
    <property type="entry name" value="tRNA (guanosine(46)-N7)-methyltransferase TrmB"/>
    <property type="match status" value="1"/>
</dbReference>
<proteinExistence type="inferred from homology"/>
<dbReference type="FunFam" id="3.40.50.150:FF:000035">
    <property type="entry name" value="tRNA (guanine-N(7)-)-methyltransferase"/>
    <property type="match status" value="1"/>
</dbReference>
<evidence type="ECO:0000256" key="6">
    <source>
        <dbReference type="ARBA" id="ARBA00022694"/>
    </source>
</evidence>
<feature type="binding site" evidence="9">
    <location>
        <position position="137"/>
    </location>
    <ligand>
        <name>substrate</name>
    </ligand>
</feature>
<dbReference type="Pfam" id="PF02390">
    <property type="entry name" value="Methyltransf_4"/>
    <property type="match status" value="1"/>
</dbReference>
<protein>
    <recommendedName>
        <fullName evidence="9">tRNA (guanine-N(7)-)-methyltransferase</fullName>
        <ecNumber evidence="9">2.1.1.33</ecNumber>
    </recommendedName>
    <alternativeName>
        <fullName evidence="9">tRNA (guanine(46)-N(7))-methyltransferase</fullName>
    </alternativeName>
    <alternativeName>
        <fullName evidence="9">tRNA(m7G46)-methyltransferase</fullName>
    </alternativeName>
</protein>
<evidence type="ECO:0000256" key="4">
    <source>
        <dbReference type="ARBA" id="ARBA00022679"/>
    </source>
</evidence>
<feature type="binding site" evidence="9">
    <location>
        <position position="110"/>
    </location>
    <ligand>
        <name>S-adenosyl-L-methionine</name>
        <dbReference type="ChEBI" id="CHEBI:59789"/>
    </ligand>
</feature>
<evidence type="ECO:0000313" key="11">
    <source>
        <dbReference type="Proteomes" id="UP000186513"/>
    </source>
</evidence>
<comment type="pathway">
    <text evidence="7 9">tRNA modification; N(7)-methylguanine-tRNA biosynthesis.</text>
</comment>
<accession>A0A1K2HL26</accession>
<evidence type="ECO:0000256" key="9">
    <source>
        <dbReference type="HAMAP-Rule" id="MF_01057"/>
    </source>
</evidence>
<dbReference type="SUPFAM" id="SSF53335">
    <property type="entry name" value="S-adenosyl-L-methionine-dependent methyltransferases"/>
    <property type="match status" value="1"/>
</dbReference>
<organism evidence="10 11">
    <name type="scientific">Chitinimonas taiwanensis DSM 18899</name>
    <dbReference type="NCBI Taxonomy" id="1121279"/>
    <lineage>
        <taxon>Bacteria</taxon>
        <taxon>Pseudomonadati</taxon>
        <taxon>Pseudomonadota</taxon>
        <taxon>Betaproteobacteria</taxon>
        <taxon>Neisseriales</taxon>
        <taxon>Chitinibacteraceae</taxon>
        <taxon>Chitinimonas</taxon>
    </lineage>
</organism>
<dbReference type="UniPathway" id="UPA00989"/>
<feature type="binding site" evidence="9">
    <location>
        <position position="169"/>
    </location>
    <ligand>
        <name>substrate</name>
    </ligand>
</feature>
<dbReference type="InterPro" id="IPR003358">
    <property type="entry name" value="tRNA_(Gua-N-7)_MeTrfase_Trmb"/>
</dbReference>
<keyword evidence="11" id="KW-1185">Reference proteome</keyword>
<dbReference type="OrthoDB" id="9802090at2"/>
<dbReference type="InterPro" id="IPR029063">
    <property type="entry name" value="SAM-dependent_MTases_sf"/>
</dbReference>
<feature type="binding site" evidence="9">
    <location>
        <position position="83"/>
    </location>
    <ligand>
        <name>S-adenosyl-L-methionine</name>
        <dbReference type="ChEBI" id="CHEBI:59789"/>
    </ligand>
</feature>